<evidence type="ECO:0000256" key="2">
    <source>
        <dbReference type="SAM" id="SignalP"/>
    </source>
</evidence>
<reference evidence="4" key="1">
    <citation type="journal article" date="2014" name="Int. J. Syst. Evol. Microbiol.">
        <title>Complete genome sequence of Corynebacterium casei LMG S-19264T (=DSM 44701T), isolated from a smear-ripened cheese.</title>
        <authorList>
            <consortium name="US DOE Joint Genome Institute (JGI-PGF)"/>
            <person name="Walter F."/>
            <person name="Albersmeier A."/>
            <person name="Kalinowski J."/>
            <person name="Ruckert C."/>
        </authorList>
    </citation>
    <scope>NUCLEOTIDE SEQUENCE</scope>
    <source>
        <strain evidence="4">CGMCC 1.10998</strain>
    </source>
</reference>
<dbReference type="InterPro" id="IPR019079">
    <property type="entry name" value="Capsule_synth_CapA"/>
</dbReference>
<sequence length="337" mass="36565">MRCILASLICNALFGTVFLGTVHAADLNDKTVTVLFAGDIVLDGKPGKAIEQGRDPFAAFAGILANADLRIGNLECVVATGGDQADKTFTFRAHPRTLEILKRHFDAVGIANNHSGDYGRDAFSEMLGLLQQQKIPYFGGGRNLQEAHTPLLITRKGIRIALLAYDEFLPRSFEADKDAAGVAWSEDEQVVADIRKARSVYHADIVIPFMHWGWENEMQANARQRHLARIMIDAGADAVIGGHPHVIQDTDTYKGKPIIYSLGNFMIDELDNEPQTQVSVLKLSLDKTGVSGWQTSLGKIDADGIPHPVDSASSPCWKRGQAATSTCNSPGQAVSSK</sequence>
<dbReference type="AlphaFoldDB" id="A0A916XG98"/>
<evidence type="ECO:0000256" key="1">
    <source>
        <dbReference type="ARBA" id="ARBA00005662"/>
    </source>
</evidence>
<dbReference type="EMBL" id="BMED01000001">
    <property type="protein sequence ID" value="GGC69908.1"/>
    <property type="molecule type" value="Genomic_DNA"/>
</dbReference>
<comment type="similarity">
    <text evidence="1">Belongs to the CapA family.</text>
</comment>
<dbReference type="RefSeq" id="WP_188565394.1">
    <property type="nucleotide sequence ID" value="NZ_BMED01000001.1"/>
</dbReference>
<dbReference type="PANTHER" id="PTHR33393">
    <property type="entry name" value="POLYGLUTAMINE SYNTHESIS ACCESSORY PROTEIN RV0574C-RELATED"/>
    <property type="match status" value="1"/>
</dbReference>
<feature type="domain" description="Capsule synthesis protein CapA" evidence="3">
    <location>
        <begin position="33"/>
        <end position="269"/>
    </location>
</feature>
<dbReference type="SUPFAM" id="SSF56300">
    <property type="entry name" value="Metallo-dependent phosphatases"/>
    <property type="match status" value="1"/>
</dbReference>
<dbReference type="PANTHER" id="PTHR33393:SF13">
    <property type="entry name" value="PGA BIOSYNTHESIS PROTEIN CAPA"/>
    <property type="match status" value="1"/>
</dbReference>
<keyword evidence="2" id="KW-0732">Signal</keyword>
<gene>
    <name evidence="4" type="ORF">GCM10011396_16160</name>
</gene>
<dbReference type="InterPro" id="IPR029052">
    <property type="entry name" value="Metallo-depent_PP-like"/>
</dbReference>
<name>A0A916XG98_9BURK</name>
<proteinExistence type="inferred from homology"/>
<dbReference type="InterPro" id="IPR052169">
    <property type="entry name" value="CW_Biosynth-Accessory"/>
</dbReference>
<feature type="chain" id="PRO_5037777976" description="Capsule synthesis protein CapA domain-containing protein" evidence="2">
    <location>
        <begin position="25"/>
        <end position="337"/>
    </location>
</feature>
<evidence type="ECO:0000259" key="3">
    <source>
        <dbReference type="SMART" id="SM00854"/>
    </source>
</evidence>
<evidence type="ECO:0000313" key="4">
    <source>
        <dbReference type="EMBL" id="GGC69908.1"/>
    </source>
</evidence>
<protein>
    <recommendedName>
        <fullName evidence="3">Capsule synthesis protein CapA domain-containing protein</fullName>
    </recommendedName>
</protein>
<dbReference type="Pfam" id="PF09587">
    <property type="entry name" value="PGA_cap"/>
    <property type="match status" value="1"/>
</dbReference>
<dbReference type="Proteomes" id="UP000637423">
    <property type="component" value="Unassembled WGS sequence"/>
</dbReference>
<organism evidence="4 5">
    <name type="scientific">Undibacterium terreum</name>
    <dbReference type="NCBI Taxonomy" id="1224302"/>
    <lineage>
        <taxon>Bacteria</taxon>
        <taxon>Pseudomonadati</taxon>
        <taxon>Pseudomonadota</taxon>
        <taxon>Betaproteobacteria</taxon>
        <taxon>Burkholderiales</taxon>
        <taxon>Oxalobacteraceae</taxon>
        <taxon>Undibacterium</taxon>
    </lineage>
</organism>
<dbReference type="SMART" id="SM00854">
    <property type="entry name" value="PGA_cap"/>
    <property type="match status" value="1"/>
</dbReference>
<reference evidence="4" key="2">
    <citation type="submission" date="2020-09" db="EMBL/GenBank/DDBJ databases">
        <authorList>
            <person name="Sun Q."/>
            <person name="Zhou Y."/>
        </authorList>
    </citation>
    <scope>NUCLEOTIDE SEQUENCE</scope>
    <source>
        <strain evidence="4">CGMCC 1.10998</strain>
    </source>
</reference>
<keyword evidence="5" id="KW-1185">Reference proteome</keyword>
<dbReference type="Gene3D" id="3.60.21.10">
    <property type="match status" value="1"/>
</dbReference>
<comment type="caution">
    <text evidence="4">The sequence shown here is derived from an EMBL/GenBank/DDBJ whole genome shotgun (WGS) entry which is preliminary data.</text>
</comment>
<evidence type="ECO:0000313" key="5">
    <source>
        <dbReference type="Proteomes" id="UP000637423"/>
    </source>
</evidence>
<dbReference type="CDD" id="cd07381">
    <property type="entry name" value="MPP_CapA"/>
    <property type="match status" value="1"/>
</dbReference>
<accession>A0A916XG98</accession>
<feature type="signal peptide" evidence="2">
    <location>
        <begin position="1"/>
        <end position="24"/>
    </location>
</feature>